<gene>
    <name evidence="12" type="ORF">SISNIDRAFT_474968</name>
</gene>
<comment type="similarity">
    <text evidence="2 11">Belongs to the TRM44 family.</text>
</comment>
<evidence type="ECO:0000256" key="1">
    <source>
        <dbReference type="ARBA" id="ARBA00004496"/>
    </source>
</evidence>
<dbReference type="PANTHER" id="PTHR21210:SF0">
    <property type="entry name" value="TRNA (URACIL-O(2)-)-METHYLTRANSFERASE-RELATED"/>
    <property type="match status" value="1"/>
</dbReference>
<evidence type="ECO:0000256" key="3">
    <source>
        <dbReference type="ARBA" id="ARBA00012795"/>
    </source>
</evidence>
<evidence type="ECO:0000313" key="13">
    <source>
        <dbReference type="Proteomes" id="UP000076722"/>
    </source>
</evidence>
<keyword evidence="6 11" id="KW-0489">Methyltransferase</keyword>
<dbReference type="OrthoDB" id="10047021at2759"/>
<evidence type="ECO:0000256" key="9">
    <source>
        <dbReference type="ARBA" id="ARBA00022694"/>
    </source>
</evidence>
<comment type="subcellular location">
    <subcellularLocation>
        <location evidence="1 11">Cytoplasm</location>
    </subcellularLocation>
</comment>
<protein>
    <recommendedName>
        <fullName evidence="4 11">tRNA (uracil-O(2)-)-methyltransferase</fullName>
        <ecNumber evidence="3 11">2.1.1.211</ecNumber>
    </recommendedName>
</protein>
<dbReference type="STRING" id="1314777.A0A164SQF6"/>
<reference evidence="12 13" key="1">
    <citation type="journal article" date="2016" name="Mol. Biol. Evol.">
        <title>Comparative Genomics of Early-Diverging Mushroom-Forming Fungi Provides Insights into the Origins of Lignocellulose Decay Capabilities.</title>
        <authorList>
            <person name="Nagy L.G."/>
            <person name="Riley R."/>
            <person name="Tritt A."/>
            <person name="Adam C."/>
            <person name="Daum C."/>
            <person name="Floudas D."/>
            <person name="Sun H."/>
            <person name="Yadav J.S."/>
            <person name="Pangilinan J."/>
            <person name="Larsson K.H."/>
            <person name="Matsuura K."/>
            <person name="Barry K."/>
            <person name="Labutti K."/>
            <person name="Kuo R."/>
            <person name="Ohm R.A."/>
            <person name="Bhattacharya S.S."/>
            <person name="Shirouzu T."/>
            <person name="Yoshinaga Y."/>
            <person name="Martin F.M."/>
            <person name="Grigoriev I.V."/>
            <person name="Hibbett D.S."/>
        </authorList>
    </citation>
    <scope>NUCLEOTIDE SEQUENCE [LARGE SCALE GENOMIC DNA]</scope>
    <source>
        <strain evidence="12 13">HHB9708</strain>
    </source>
</reference>
<sequence>MATARPAFDPWNWTVDPPNSPESPLCFEFEPSSSYPETSGQWIPVLSCEAHFPPSAFAPAMMEIINHPEYNSTLILRSEILEDEEGRHLENELGSLGRIKNLKATRNIRRKLVARRPGRDASLYQDCTFLVEDSSQSQDHEVDLEPSVVVLTPILEADQKLPHYHPKVSHIAFRYLSLASAPSAIRIEVFPLPSEPISIPVEPGSRLYRTCLALLDTLHRYGWSQISHYQKRVLHDCIIPRNTYQDHYLVMRERHGHLVETWQENTDPLKHVYEDISIATYLMLLWKDTFPEVNRAEDEDFERSWDTWGRPPGGFLDFGCGNGLLTHILVSEGYAGNGVDVRRRVSWDSFPPATQESLHVHAVDPTNVELSTTFFPPGVFIIANHADELSPWTPVISTVKAASGYLSIPCCAWAFDTRYSRERHSETTLPSEDIDKMNLGGEGQTSSYAKYRIWLAAQSVACGWELECDTLRIPSTRNWAIIGRRRREDLLGEGLEYASGVIEEVKAKGVFKTRTPEGKAGGH</sequence>
<comment type="catalytic activity">
    <reaction evidence="10 11">
        <text>uridine(44) in tRNA(Ser) + S-adenosyl-L-methionine = 2'-O-methyluridine(44) in tRNA(Ser) + S-adenosyl-L-homocysteine + H(+)</text>
        <dbReference type="Rhea" id="RHEA:43100"/>
        <dbReference type="Rhea" id="RHEA-COMP:10339"/>
        <dbReference type="Rhea" id="RHEA-COMP:10340"/>
        <dbReference type="ChEBI" id="CHEBI:15378"/>
        <dbReference type="ChEBI" id="CHEBI:57856"/>
        <dbReference type="ChEBI" id="CHEBI:59789"/>
        <dbReference type="ChEBI" id="CHEBI:65315"/>
        <dbReference type="ChEBI" id="CHEBI:74478"/>
        <dbReference type="EC" id="2.1.1.211"/>
    </reaction>
</comment>
<keyword evidence="5 11" id="KW-0963">Cytoplasm</keyword>
<dbReference type="PANTHER" id="PTHR21210">
    <property type="entry name" value="TRNA (URACIL-O(2)-)-METHYLTRANSFERASE-RELATED"/>
    <property type="match status" value="1"/>
</dbReference>
<evidence type="ECO:0000256" key="6">
    <source>
        <dbReference type="ARBA" id="ARBA00022603"/>
    </source>
</evidence>
<dbReference type="GO" id="GO:0141101">
    <property type="term" value="F:tRNA(Ser) (uridine(44)-2'-O-)-methyltransferase activity"/>
    <property type="evidence" value="ECO:0007669"/>
    <property type="project" value="UniProtKB-EC"/>
</dbReference>
<keyword evidence="8 11" id="KW-0949">S-adenosyl-L-methionine</keyword>
<comment type="function">
    <text evidence="11">Adenosyl-L-methionine (AdoMet)-dependent tRNA (uracil-O(2)-)-methyltransferase.</text>
</comment>
<evidence type="ECO:0000256" key="8">
    <source>
        <dbReference type="ARBA" id="ARBA00022691"/>
    </source>
</evidence>
<evidence type="ECO:0000313" key="12">
    <source>
        <dbReference type="EMBL" id="KZS91704.1"/>
    </source>
</evidence>
<keyword evidence="13" id="KW-1185">Reference proteome</keyword>
<dbReference type="EC" id="2.1.1.211" evidence="3 11"/>
<keyword evidence="9 11" id="KW-0819">tRNA processing</keyword>
<evidence type="ECO:0000256" key="7">
    <source>
        <dbReference type="ARBA" id="ARBA00022679"/>
    </source>
</evidence>
<organism evidence="12 13">
    <name type="scientific">Sistotremastrum niveocremeum HHB9708</name>
    <dbReference type="NCBI Taxonomy" id="1314777"/>
    <lineage>
        <taxon>Eukaryota</taxon>
        <taxon>Fungi</taxon>
        <taxon>Dikarya</taxon>
        <taxon>Basidiomycota</taxon>
        <taxon>Agaricomycotina</taxon>
        <taxon>Agaricomycetes</taxon>
        <taxon>Sistotremastrales</taxon>
        <taxon>Sistotremastraceae</taxon>
        <taxon>Sertulicium</taxon>
        <taxon>Sertulicium niveocremeum</taxon>
    </lineage>
</organism>
<dbReference type="Proteomes" id="UP000076722">
    <property type="component" value="Unassembled WGS sequence"/>
</dbReference>
<dbReference type="InterPro" id="IPR011671">
    <property type="entry name" value="tRNA_uracil_MeTrfase"/>
</dbReference>
<evidence type="ECO:0000256" key="10">
    <source>
        <dbReference type="ARBA" id="ARBA00047957"/>
    </source>
</evidence>
<dbReference type="Pfam" id="PF07757">
    <property type="entry name" value="AdoMet_MTase"/>
    <property type="match status" value="1"/>
</dbReference>
<dbReference type="GO" id="GO:0005737">
    <property type="term" value="C:cytoplasm"/>
    <property type="evidence" value="ECO:0007669"/>
    <property type="project" value="UniProtKB-SubCell"/>
</dbReference>
<evidence type="ECO:0000256" key="11">
    <source>
        <dbReference type="RuleBase" id="RU368004"/>
    </source>
</evidence>
<keyword evidence="7 11" id="KW-0808">Transferase</keyword>
<dbReference type="GO" id="GO:0030488">
    <property type="term" value="P:tRNA methylation"/>
    <property type="evidence" value="ECO:0007669"/>
    <property type="project" value="UniProtKB-UniRule"/>
</dbReference>
<proteinExistence type="inferred from homology"/>
<dbReference type="AlphaFoldDB" id="A0A164SQF6"/>
<dbReference type="EMBL" id="KV419413">
    <property type="protein sequence ID" value="KZS91704.1"/>
    <property type="molecule type" value="Genomic_DNA"/>
</dbReference>
<evidence type="ECO:0000256" key="5">
    <source>
        <dbReference type="ARBA" id="ARBA00022490"/>
    </source>
</evidence>
<evidence type="ECO:0000256" key="2">
    <source>
        <dbReference type="ARBA" id="ARBA00009056"/>
    </source>
</evidence>
<accession>A0A164SQF6</accession>
<evidence type="ECO:0000256" key="4">
    <source>
        <dbReference type="ARBA" id="ARBA00017788"/>
    </source>
</evidence>
<name>A0A164SQF6_9AGAM</name>